<evidence type="ECO:0000256" key="1">
    <source>
        <dbReference type="ARBA" id="ARBA00009500"/>
    </source>
</evidence>
<dbReference type="Gene3D" id="2.30.39.10">
    <property type="entry name" value="Alpha-1-antitrypsin, domain 1"/>
    <property type="match status" value="1"/>
</dbReference>
<dbReference type="InterPro" id="IPR023796">
    <property type="entry name" value="Serpin_dom"/>
</dbReference>
<name>A0A834XSL8_APHGI</name>
<dbReference type="PANTHER" id="PTHR11461:SF211">
    <property type="entry name" value="GH10112P-RELATED"/>
    <property type="match status" value="1"/>
</dbReference>
<dbReference type="GO" id="GO:0005615">
    <property type="term" value="C:extracellular space"/>
    <property type="evidence" value="ECO:0007669"/>
    <property type="project" value="InterPro"/>
</dbReference>
<keyword evidence="3" id="KW-0722">Serine protease inhibitor</keyword>
<dbReference type="InterPro" id="IPR036186">
    <property type="entry name" value="Serpin_sf"/>
</dbReference>
<evidence type="ECO:0000256" key="4">
    <source>
        <dbReference type="RuleBase" id="RU000411"/>
    </source>
</evidence>
<comment type="similarity">
    <text evidence="1 4">Belongs to the serpin family.</text>
</comment>
<dbReference type="InterPro" id="IPR042185">
    <property type="entry name" value="Serpin_sf_2"/>
</dbReference>
<organism evidence="7 8">
    <name type="scientific">Aphidius gifuensis</name>
    <name type="common">Parasitoid wasp</name>
    <dbReference type="NCBI Taxonomy" id="684658"/>
    <lineage>
        <taxon>Eukaryota</taxon>
        <taxon>Metazoa</taxon>
        <taxon>Ecdysozoa</taxon>
        <taxon>Arthropoda</taxon>
        <taxon>Hexapoda</taxon>
        <taxon>Insecta</taxon>
        <taxon>Pterygota</taxon>
        <taxon>Neoptera</taxon>
        <taxon>Endopterygota</taxon>
        <taxon>Hymenoptera</taxon>
        <taxon>Apocrita</taxon>
        <taxon>Ichneumonoidea</taxon>
        <taxon>Braconidae</taxon>
        <taxon>Aphidiinae</taxon>
        <taxon>Aphidius</taxon>
    </lineage>
</organism>
<dbReference type="SMART" id="SM00093">
    <property type="entry name" value="SERPIN"/>
    <property type="match status" value="1"/>
</dbReference>
<dbReference type="GO" id="GO:0004867">
    <property type="term" value="F:serine-type endopeptidase inhibitor activity"/>
    <property type="evidence" value="ECO:0007669"/>
    <property type="project" value="UniProtKB-KW"/>
</dbReference>
<evidence type="ECO:0000256" key="5">
    <source>
        <dbReference type="SAM" id="SignalP"/>
    </source>
</evidence>
<dbReference type="Gene3D" id="3.30.497.10">
    <property type="entry name" value="Antithrombin, subunit I, domain 2"/>
    <property type="match status" value="1"/>
</dbReference>
<evidence type="ECO:0000256" key="3">
    <source>
        <dbReference type="ARBA" id="ARBA00022900"/>
    </source>
</evidence>
<feature type="chain" id="PRO_5032640324" description="Serpin domain-containing protein" evidence="5">
    <location>
        <begin position="20"/>
        <end position="418"/>
    </location>
</feature>
<accession>A0A834XSL8</accession>
<protein>
    <recommendedName>
        <fullName evidence="6">Serpin domain-containing protein</fullName>
    </recommendedName>
</protein>
<feature type="signal peptide" evidence="5">
    <location>
        <begin position="1"/>
        <end position="19"/>
    </location>
</feature>
<reference evidence="7 8" key="1">
    <citation type="submission" date="2020-08" db="EMBL/GenBank/DDBJ databases">
        <title>Aphidius gifuensis genome sequencing and assembly.</title>
        <authorList>
            <person name="Du Z."/>
        </authorList>
    </citation>
    <scope>NUCLEOTIDE SEQUENCE [LARGE SCALE GENOMIC DNA]</scope>
    <source>
        <strain evidence="7">YNYX2018</strain>
        <tissue evidence="7">Adults</tissue>
    </source>
</reference>
<dbReference type="InterPro" id="IPR042178">
    <property type="entry name" value="Serpin_sf_1"/>
</dbReference>
<keyword evidence="2" id="KW-0646">Protease inhibitor</keyword>
<comment type="caution">
    <text evidence="7">The sequence shown here is derived from an EMBL/GenBank/DDBJ whole genome shotgun (WGS) entry which is preliminary data.</text>
</comment>
<dbReference type="PANTHER" id="PTHR11461">
    <property type="entry name" value="SERINE PROTEASE INHIBITOR, SERPIN"/>
    <property type="match status" value="1"/>
</dbReference>
<sequence>MAKFLLIGIILNLILSTNCHTFIWGSNTSDVIELSQGLRKFSSNYYKSAMDNSTNNIVISSFSALMVLGMLDNGASGNIKKEFHDSIELPINTNITKTGFQSLIDTLNNIRVESRLWLTNHIFVSSTVQGQHDFIINNMEYFRSEARVIDLSNKTQATLSINEWCSNKTMNMIKDLATPDSIKFAEFIIANAIYFNATWESKFDPARTLIASYLVNDTVKYIPTMQKSGYFLHGTMRKYNGTFIALPYKVKNVNNNKGTLKMYIMMFPNERKLKKFEMNIDKVNFNKINTSYSSMDLALPKFKIESKLDLSSVFSKMGINEMFGYSVYLKDIVNTTSAKIGEVIQKVVIEVDEEGTKVAAITGGFGEVKVESLHVQTIIKPFVITIVSEYYGTVLFSARICDPTIDIFQYHLNNLKKT</sequence>
<keyword evidence="5" id="KW-0732">Signal</keyword>
<evidence type="ECO:0000259" key="6">
    <source>
        <dbReference type="SMART" id="SM00093"/>
    </source>
</evidence>
<gene>
    <name evidence="7" type="ORF">HCN44_001391</name>
</gene>
<dbReference type="Pfam" id="PF00079">
    <property type="entry name" value="Serpin"/>
    <property type="match status" value="1"/>
</dbReference>
<dbReference type="SUPFAM" id="SSF56574">
    <property type="entry name" value="Serpins"/>
    <property type="match status" value="1"/>
</dbReference>
<feature type="domain" description="Serpin" evidence="6">
    <location>
        <begin position="43"/>
        <end position="403"/>
    </location>
</feature>
<dbReference type="Proteomes" id="UP000639338">
    <property type="component" value="Unassembled WGS sequence"/>
</dbReference>
<evidence type="ECO:0000313" key="8">
    <source>
        <dbReference type="Proteomes" id="UP000639338"/>
    </source>
</evidence>
<keyword evidence="8" id="KW-1185">Reference proteome</keyword>
<dbReference type="OrthoDB" id="9518664at2759"/>
<dbReference type="AlphaFoldDB" id="A0A834XSL8"/>
<proteinExistence type="inferred from homology"/>
<evidence type="ECO:0000313" key="7">
    <source>
        <dbReference type="EMBL" id="KAF7992066.1"/>
    </source>
</evidence>
<dbReference type="EMBL" id="JACMRX010000003">
    <property type="protein sequence ID" value="KAF7992066.1"/>
    <property type="molecule type" value="Genomic_DNA"/>
</dbReference>
<dbReference type="InterPro" id="IPR000215">
    <property type="entry name" value="Serpin_fam"/>
</dbReference>
<evidence type="ECO:0000256" key="2">
    <source>
        <dbReference type="ARBA" id="ARBA00022690"/>
    </source>
</evidence>